<proteinExistence type="predicted"/>
<evidence type="ECO:0000256" key="5">
    <source>
        <dbReference type="ARBA" id="ARBA00023284"/>
    </source>
</evidence>
<dbReference type="SUPFAM" id="SSF52833">
    <property type="entry name" value="Thioredoxin-like"/>
    <property type="match status" value="1"/>
</dbReference>
<keyword evidence="3" id="KW-0812">Transmembrane</keyword>
<evidence type="ECO:0000256" key="3">
    <source>
        <dbReference type="ARBA" id="ARBA00022968"/>
    </source>
</evidence>
<comment type="subcellular location">
    <subcellularLocation>
        <location evidence="1">Cell envelope</location>
    </subcellularLocation>
</comment>
<accession>A0ABZ1BZ34</accession>
<dbReference type="InterPro" id="IPR017937">
    <property type="entry name" value="Thioredoxin_CS"/>
</dbReference>
<feature type="domain" description="Thioredoxin" evidence="7">
    <location>
        <begin position="49"/>
        <end position="206"/>
    </location>
</feature>
<feature type="region of interest" description="Disordered" evidence="6">
    <location>
        <begin position="36"/>
        <end position="58"/>
    </location>
</feature>
<keyword evidence="9" id="KW-1185">Reference proteome</keyword>
<dbReference type="PANTHER" id="PTHR42852">
    <property type="entry name" value="THIOL:DISULFIDE INTERCHANGE PROTEIN DSBE"/>
    <property type="match status" value="1"/>
</dbReference>
<dbReference type="InterPro" id="IPR050553">
    <property type="entry name" value="Thioredoxin_ResA/DsbE_sf"/>
</dbReference>
<evidence type="ECO:0000256" key="2">
    <source>
        <dbReference type="ARBA" id="ARBA00022748"/>
    </source>
</evidence>
<dbReference type="PROSITE" id="PS00194">
    <property type="entry name" value="THIOREDOXIN_1"/>
    <property type="match status" value="1"/>
</dbReference>
<dbReference type="Pfam" id="PF13905">
    <property type="entry name" value="Thioredoxin_8"/>
    <property type="match status" value="1"/>
</dbReference>
<evidence type="ECO:0000256" key="1">
    <source>
        <dbReference type="ARBA" id="ARBA00004196"/>
    </source>
</evidence>
<reference evidence="8 9" key="1">
    <citation type="journal article" date="2024" name="Front. Microbiol.">
        <title>Novel thermophilic genera Geochorda gen. nov. and Carboxydochorda gen. nov. from the deep terrestrial subsurface reveal the ecophysiological diversity in the class Limnochordia.</title>
        <authorList>
            <person name="Karnachuk O.V."/>
            <person name="Lukina A.P."/>
            <person name="Avakyan M.R."/>
            <person name="Kadnikov V.V."/>
            <person name="Begmatov S."/>
            <person name="Beletsky A.V."/>
            <person name="Vlasova K.G."/>
            <person name="Novikov A.A."/>
            <person name="Shcherbakova V.A."/>
            <person name="Mardanov A.V."/>
            <person name="Ravin N.V."/>
        </authorList>
    </citation>
    <scope>NUCLEOTIDE SEQUENCE [LARGE SCALE GENOMIC DNA]</scope>
    <source>
        <strain evidence="8 9">L945</strain>
    </source>
</reference>
<dbReference type="EMBL" id="CP141615">
    <property type="protein sequence ID" value="WRP18084.1"/>
    <property type="molecule type" value="Genomic_DNA"/>
</dbReference>
<dbReference type="Proteomes" id="UP001332192">
    <property type="component" value="Chromosome"/>
</dbReference>
<keyword evidence="2" id="KW-0201">Cytochrome c-type biogenesis</keyword>
<keyword evidence="3" id="KW-0735">Signal-anchor</keyword>
<dbReference type="InterPro" id="IPR013766">
    <property type="entry name" value="Thioredoxin_domain"/>
</dbReference>
<protein>
    <submittedName>
        <fullName evidence="8">TlpA disulfide reductase family protein</fullName>
    </submittedName>
</protein>
<dbReference type="InterPro" id="IPR012336">
    <property type="entry name" value="Thioredoxin-like_fold"/>
</dbReference>
<keyword evidence="4" id="KW-1015">Disulfide bond</keyword>
<keyword evidence="5" id="KW-0676">Redox-active center</keyword>
<sequence>MPWGTEPARVPPRRLLALLVLAVAAAGGTLLVTRLSPRASPEPAKPAEPPPSVAEAPWTAPDAEGDIVWPPEQAGRRFRLSALRGRTVVLNFWASWCGPCREELPLLDRYAARQGVGRGDPDAPGADRQAGPVVVAVNLAESAETVRRAARSFGLRYLPLVLDPRGEVADAYHVWSLPTTFVIDPAGTVAARWVGAVDEERLSALH</sequence>
<evidence type="ECO:0000313" key="8">
    <source>
        <dbReference type="EMBL" id="WRP18084.1"/>
    </source>
</evidence>
<evidence type="ECO:0000259" key="7">
    <source>
        <dbReference type="PROSITE" id="PS51352"/>
    </source>
</evidence>
<feature type="compositionally biased region" description="Pro residues" evidence="6">
    <location>
        <begin position="43"/>
        <end position="52"/>
    </location>
</feature>
<evidence type="ECO:0000313" key="9">
    <source>
        <dbReference type="Proteomes" id="UP001332192"/>
    </source>
</evidence>
<dbReference type="RefSeq" id="WP_324717355.1">
    <property type="nucleotide sequence ID" value="NZ_CP141615.1"/>
</dbReference>
<dbReference type="PANTHER" id="PTHR42852:SF6">
    <property type="entry name" value="THIOL:DISULFIDE INTERCHANGE PROTEIN DSBE"/>
    <property type="match status" value="1"/>
</dbReference>
<dbReference type="InterPro" id="IPR036249">
    <property type="entry name" value="Thioredoxin-like_sf"/>
</dbReference>
<dbReference type="PROSITE" id="PS51352">
    <property type="entry name" value="THIOREDOXIN_2"/>
    <property type="match status" value="1"/>
</dbReference>
<evidence type="ECO:0000256" key="6">
    <source>
        <dbReference type="SAM" id="MobiDB-lite"/>
    </source>
</evidence>
<name>A0ABZ1BZ34_9FIRM</name>
<dbReference type="CDD" id="cd02966">
    <property type="entry name" value="TlpA_like_family"/>
    <property type="match status" value="1"/>
</dbReference>
<gene>
    <name evidence="8" type="ORF">U7230_03500</name>
</gene>
<evidence type="ECO:0000256" key="4">
    <source>
        <dbReference type="ARBA" id="ARBA00023157"/>
    </source>
</evidence>
<organism evidence="8 9">
    <name type="scientific">Carboxydichorda subterranea</name>
    <dbReference type="NCBI Taxonomy" id="3109565"/>
    <lineage>
        <taxon>Bacteria</taxon>
        <taxon>Bacillati</taxon>
        <taxon>Bacillota</taxon>
        <taxon>Limnochordia</taxon>
        <taxon>Limnochordales</taxon>
        <taxon>Geochordaceae</taxon>
        <taxon>Carboxydichorda</taxon>
    </lineage>
</organism>
<dbReference type="Gene3D" id="3.40.30.10">
    <property type="entry name" value="Glutaredoxin"/>
    <property type="match status" value="1"/>
</dbReference>